<dbReference type="RefSeq" id="WP_139937767.1">
    <property type="nucleotide sequence ID" value="NZ_JBHSYP010000003.1"/>
</dbReference>
<dbReference type="AlphaFoldDB" id="A0A501PVA0"/>
<protein>
    <submittedName>
        <fullName evidence="1">Uncharacterized protein</fullName>
    </submittedName>
</protein>
<accession>A0A501PVA0</accession>
<dbReference type="EMBL" id="VFIY01000001">
    <property type="protein sequence ID" value="TPD64007.1"/>
    <property type="molecule type" value="Genomic_DNA"/>
</dbReference>
<organism evidence="1 2">
    <name type="scientific">Emcibacter nanhaiensis</name>
    <dbReference type="NCBI Taxonomy" id="1505037"/>
    <lineage>
        <taxon>Bacteria</taxon>
        <taxon>Pseudomonadati</taxon>
        <taxon>Pseudomonadota</taxon>
        <taxon>Alphaproteobacteria</taxon>
        <taxon>Emcibacterales</taxon>
        <taxon>Emcibacteraceae</taxon>
        <taxon>Emcibacter</taxon>
    </lineage>
</organism>
<proteinExistence type="predicted"/>
<dbReference type="Proteomes" id="UP000319148">
    <property type="component" value="Unassembled WGS sequence"/>
</dbReference>
<sequence>MDTLGFGFSDIITSIVTMLGTYTLTKRSELEKRIEQTIALVDKLEERACEYWTGETDECTRQIAETYIKSDFSELNRLIQHMDEEFFLYKINEALISPSNAASILELKKSATSYPFETKDWAVDHERIHNIRRHSSNVKKMIRSGRRGP</sequence>
<evidence type="ECO:0000313" key="1">
    <source>
        <dbReference type="EMBL" id="TPD64007.1"/>
    </source>
</evidence>
<gene>
    <name evidence="1" type="ORF">FIV46_00075</name>
</gene>
<reference evidence="2" key="1">
    <citation type="submission" date="2019-06" db="EMBL/GenBank/DDBJ databases">
        <title>The complete genome of Emcibacter congregatus ZYLT.</title>
        <authorList>
            <person name="Zhao Z."/>
        </authorList>
    </citation>
    <scope>NUCLEOTIDE SEQUENCE [LARGE SCALE GENOMIC DNA]</scope>
    <source>
        <strain evidence="2">MCCC 1A06723</strain>
    </source>
</reference>
<evidence type="ECO:0000313" key="2">
    <source>
        <dbReference type="Proteomes" id="UP000319148"/>
    </source>
</evidence>
<keyword evidence="2" id="KW-1185">Reference proteome</keyword>
<name>A0A501PVA0_9PROT</name>
<comment type="caution">
    <text evidence="1">The sequence shown here is derived from an EMBL/GenBank/DDBJ whole genome shotgun (WGS) entry which is preliminary data.</text>
</comment>